<dbReference type="PRINTS" id="PR00039">
    <property type="entry name" value="HTHLYSR"/>
</dbReference>
<dbReference type="Pfam" id="PF00126">
    <property type="entry name" value="HTH_1"/>
    <property type="match status" value="1"/>
</dbReference>
<dbReference type="InterPro" id="IPR005119">
    <property type="entry name" value="LysR_subst-bd"/>
</dbReference>
<dbReference type="CDD" id="cd08422">
    <property type="entry name" value="PBP2_CrgA_like"/>
    <property type="match status" value="1"/>
</dbReference>
<keyword evidence="4" id="KW-0804">Transcription</keyword>
<dbReference type="SUPFAM" id="SSF46785">
    <property type="entry name" value="Winged helix' DNA-binding domain"/>
    <property type="match status" value="1"/>
</dbReference>
<dbReference type="SUPFAM" id="SSF53850">
    <property type="entry name" value="Periplasmic binding protein-like II"/>
    <property type="match status" value="1"/>
</dbReference>
<evidence type="ECO:0000256" key="3">
    <source>
        <dbReference type="ARBA" id="ARBA00023125"/>
    </source>
</evidence>
<dbReference type="PROSITE" id="PS50931">
    <property type="entry name" value="HTH_LYSR"/>
    <property type="match status" value="1"/>
</dbReference>
<evidence type="ECO:0000256" key="4">
    <source>
        <dbReference type="ARBA" id="ARBA00023163"/>
    </source>
</evidence>
<accession>A0ABQ6BYU4</accession>
<dbReference type="PANTHER" id="PTHR30537:SF72">
    <property type="entry name" value="LYSR FAMILY TRANSCRIPTIONAL REGULATOR"/>
    <property type="match status" value="1"/>
</dbReference>
<evidence type="ECO:0000256" key="1">
    <source>
        <dbReference type="ARBA" id="ARBA00009437"/>
    </source>
</evidence>
<comment type="caution">
    <text evidence="6">The sequence shown here is derived from an EMBL/GenBank/DDBJ whole genome shotgun (WGS) entry which is preliminary data.</text>
</comment>
<gene>
    <name evidence="6" type="ORF">GCM10007860_22080</name>
</gene>
<dbReference type="PANTHER" id="PTHR30537">
    <property type="entry name" value="HTH-TYPE TRANSCRIPTIONAL REGULATOR"/>
    <property type="match status" value="1"/>
</dbReference>
<dbReference type="Gene3D" id="3.40.190.290">
    <property type="match status" value="1"/>
</dbReference>
<dbReference type="InterPro" id="IPR036390">
    <property type="entry name" value="WH_DNA-bd_sf"/>
</dbReference>
<keyword evidence="3" id="KW-0238">DNA-binding</keyword>
<reference evidence="7" key="1">
    <citation type="journal article" date="2019" name="Int. J. Syst. Evol. Microbiol.">
        <title>The Global Catalogue of Microorganisms (GCM) 10K type strain sequencing project: providing services to taxonomists for standard genome sequencing and annotation.</title>
        <authorList>
            <consortium name="The Broad Institute Genomics Platform"/>
            <consortium name="The Broad Institute Genome Sequencing Center for Infectious Disease"/>
            <person name="Wu L."/>
            <person name="Ma J."/>
        </authorList>
    </citation>
    <scope>NUCLEOTIDE SEQUENCE [LARGE SCALE GENOMIC DNA]</scope>
    <source>
        <strain evidence="7">NBRC 104970</strain>
    </source>
</reference>
<dbReference type="InterPro" id="IPR058163">
    <property type="entry name" value="LysR-type_TF_proteobact-type"/>
</dbReference>
<dbReference type="RefSeq" id="WP_018749456.1">
    <property type="nucleotide sequence ID" value="NZ_BSOZ01000033.1"/>
</dbReference>
<feature type="domain" description="HTH lysR-type" evidence="5">
    <location>
        <begin position="1"/>
        <end position="59"/>
    </location>
</feature>
<keyword evidence="2" id="KW-0805">Transcription regulation</keyword>
<evidence type="ECO:0000313" key="7">
    <source>
        <dbReference type="Proteomes" id="UP001156836"/>
    </source>
</evidence>
<name>A0ABQ6BYU4_9NEIS</name>
<keyword evidence="7" id="KW-1185">Reference proteome</keyword>
<dbReference type="Pfam" id="PF03466">
    <property type="entry name" value="LysR_substrate"/>
    <property type="match status" value="1"/>
</dbReference>
<evidence type="ECO:0000313" key="6">
    <source>
        <dbReference type="EMBL" id="GLS05058.1"/>
    </source>
</evidence>
<dbReference type="EMBL" id="BSOZ01000033">
    <property type="protein sequence ID" value="GLS05058.1"/>
    <property type="molecule type" value="Genomic_DNA"/>
</dbReference>
<evidence type="ECO:0000259" key="5">
    <source>
        <dbReference type="PROSITE" id="PS50931"/>
    </source>
</evidence>
<proteinExistence type="inferred from homology"/>
<dbReference type="Proteomes" id="UP001156836">
    <property type="component" value="Unassembled WGS sequence"/>
</dbReference>
<organism evidence="6 7">
    <name type="scientific">Chitiniphilus shinanonensis</name>
    <dbReference type="NCBI Taxonomy" id="553088"/>
    <lineage>
        <taxon>Bacteria</taxon>
        <taxon>Pseudomonadati</taxon>
        <taxon>Pseudomonadota</taxon>
        <taxon>Betaproteobacteria</taxon>
        <taxon>Neisseriales</taxon>
        <taxon>Chitinibacteraceae</taxon>
        <taxon>Chitiniphilus</taxon>
    </lineage>
</organism>
<dbReference type="InterPro" id="IPR000847">
    <property type="entry name" value="LysR_HTH_N"/>
</dbReference>
<evidence type="ECO:0000256" key="2">
    <source>
        <dbReference type="ARBA" id="ARBA00023015"/>
    </source>
</evidence>
<comment type="similarity">
    <text evidence="1">Belongs to the LysR transcriptional regulatory family.</text>
</comment>
<protein>
    <submittedName>
        <fullName evidence="6">Transcriptional regulator</fullName>
    </submittedName>
</protein>
<sequence>MEALNLVESFLVSAQAGSFSAAARRLGLTPAAVSKNVARLEAQLGVRLFHRSTRRLTLTDRGEQFLHEAGGPFDQLQQAFARAAEDDGQPAGTLKVSMGVAFGREYLVPLLGEFLRRYPAIVPDWQFDNRPADLVGGAFDAAIGGGIALNQGVVVRELAPAHVIAVAAPDYLAGRELPRHPADLACLEGIARRSGATGRLYAWTMRNRAGEQAAADYRARLVFDDPDAMAHAAMAGHGVALLPMAHAVRWLEQGALVRLLPDWYAELGAISLYYPNRRLLPPKTRVFIDFVVEAFRERGLAARFDARRP</sequence>
<dbReference type="Gene3D" id="1.10.10.10">
    <property type="entry name" value="Winged helix-like DNA-binding domain superfamily/Winged helix DNA-binding domain"/>
    <property type="match status" value="1"/>
</dbReference>
<dbReference type="InterPro" id="IPR036388">
    <property type="entry name" value="WH-like_DNA-bd_sf"/>
</dbReference>